<dbReference type="Proteomes" id="UP000429958">
    <property type="component" value="Unassembled WGS sequence"/>
</dbReference>
<keyword evidence="2" id="KW-0732">Signal</keyword>
<dbReference type="EMBL" id="VUMD01000003">
    <property type="protein sequence ID" value="MSS35832.1"/>
    <property type="molecule type" value="Genomic_DNA"/>
</dbReference>
<dbReference type="Gene3D" id="1.20.1600.10">
    <property type="entry name" value="Outer membrane efflux proteins (OEP)"/>
    <property type="match status" value="2"/>
</dbReference>
<gene>
    <name evidence="3" type="ORF">FYJ39_04340</name>
</gene>
<feature type="chain" id="PRO_5031390657" description="Outer membrane efflux protein" evidence="2">
    <location>
        <begin position="33"/>
        <end position="410"/>
    </location>
</feature>
<accession>A0A7X2NJ70</accession>
<name>A0A7X2NJ70_9CLOT</name>
<organism evidence="3 4">
    <name type="scientific">Clostridium porci</name>
    <dbReference type="NCBI Taxonomy" id="2605778"/>
    <lineage>
        <taxon>Bacteria</taxon>
        <taxon>Bacillati</taxon>
        <taxon>Bacillota</taxon>
        <taxon>Clostridia</taxon>
        <taxon>Eubacteriales</taxon>
        <taxon>Clostridiaceae</taxon>
        <taxon>Clostridium</taxon>
    </lineage>
</organism>
<evidence type="ECO:0000256" key="2">
    <source>
        <dbReference type="SAM" id="SignalP"/>
    </source>
</evidence>
<evidence type="ECO:0000313" key="3">
    <source>
        <dbReference type="EMBL" id="MSS35832.1"/>
    </source>
</evidence>
<comment type="caution">
    <text evidence="3">The sequence shown here is derived from an EMBL/GenBank/DDBJ whole genome shotgun (WGS) entry which is preliminary data.</text>
</comment>
<feature type="coiled-coil region" evidence="1">
    <location>
        <begin position="325"/>
        <end position="352"/>
    </location>
</feature>
<evidence type="ECO:0008006" key="5">
    <source>
        <dbReference type="Google" id="ProtNLM"/>
    </source>
</evidence>
<dbReference type="RefSeq" id="WP_154471232.1">
    <property type="nucleotide sequence ID" value="NZ_DBEWUL010000053.1"/>
</dbReference>
<sequence length="410" mass="45051">MKVSRIRKYGNQGTAILAATAIAAMTPMTAWATLATKPEDNFAVAEPVAPDISKNLSPEFAYSQDKWASLRDNVLEYNEIADLIHEYNPTVRSNRFSYNDQKNKDLTDIWKELMDDAMDLWDQADAAYSDDAMSRVSSAMSEYAGNNLAKMADNNYMDADMYKVAYDKTEANLVYQAQQLMASYEVSAYSLENLNANRALAQASYEAAAANQAVGNATQLDVLTAQKNVQDIDASILAAKKAAGNVHRNLCLMLGWAVDGQPEIRKVPEPDLARIAAMNPEADKEGAIASNYDIKSNELKLKNVSTNDLRAAAQADIDAGKDTVYNNLKNQYNAVLDARDELEAANTRLQLETVNMSSANANAAAGNISNLALIQQQTAFTTAQNEVETAKLQLFLAMEQYDWIKKGLTF</sequence>
<evidence type="ECO:0000256" key="1">
    <source>
        <dbReference type="SAM" id="Coils"/>
    </source>
</evidence>
<dbReference type="SUPFAM" id="SSF56954">
    <property type="entry name" value="Outer membrane efflux proteins (OEP)"/>
    <property type="match status" value="1"/>
</dbReference>
<reference evidence="3 4" key="1">
    <citation type="submission" date="2019-08" db="EMBL/GenBank/DDBJ databases">
        <title>In-depth cultivation of the pig gut microbiome towards novel bacterial diversity and tailored functional studies.</title>
        <authorList>
            <person name="Wylensek D."/>
            <person name="Hitch T.C.A."/>
            <person name="Clavel T."/>
        </authorList>
    </citation>
    <scope>NUCLEOTIDE SEQUENCE [LARGE SCALE GENOMIC DNA]</scope>
    <source>
        <strain evidence="3 4">WCA-389-WT-23D1</strain>
    </source>
</reference>
<dbReference type="AlphaFoldDB" id="A0A7X2NJ70"/>
<protein>
    <recommendedName>
        <fullName evidence="5">Outer membrane efflux protein</fullName>
    </recommendedName>
</protein>
<proteinExistence type="predicted"/>
<evidence type="ECO:0000313" key="4">
    <source>
        <dbReference type="Proteomes" id="UP000429958"/>
    </source>
</evidence>
<keyword evidence="1" id="KW-0175">Coiled coil</keyword>
<keyword evidence="4" id="KW-1185">Reference proteome</keyword>
<feature type="signal peptide" evidence="2">
    <location>
        <begin position="1"/>
        <end position="32"/>
    </location>
</feature>